<evidence type="ECO:0000313" key="2">
    <source>
        <dbReference type="EMBL" id="CAG9172490.1"/>
    </source>
</evidence>
<reference evidence="2 3" key="1">
    <citation type="submission" date="2021-08" db="EMBL/GenBank/DDBJ databases">
        <authorList>
            <person name="Peeters C."/>
        </authorList>
    </citation>
    <scope>NUCLEOTIDE SEQUENCE [LARGE SCALE GENOMIC DNA]</scope>
    <source>
        <strain evidence="2 3">LMG 23994</strain>
    </source>
</reference>
<dbReference type="Proteomes" id="UP000701702">
    <property type="component" value="Unassembled WGS sequence"/>
</dbReference>
<gene>
    <name evidence="2" type="ORF">LMG23994_02418</name>
</gene>
<organism evidence="2 3">
    <name type="scientific">Cupriavidus pinatubonensis</name>
    <dbReference type="NCBI Taxonomy" id="248026"/>
    <lineage>
        <taxon>Bacteria</taxon>
        <taxon>Pseudomonadati</taxon>
        <taxon>Pseudomonadota</taxon>
        <taxon>Betaproteobacteria</taxon>
        <taxon>Burkholderiales</taxon>
        <taxon>Burkholderiaceae</taxon>
        <taxon>Cupriavidus</taxon>
    </lineage>
</organism>
<comment type="caution">
    <text evidence="2">The sequence shown here is derived from an EMBL/GenBank/DDBJ whole genome shotgun (WGS) entry which is preliminary data.</text>
</comment>
<evidence type="ECO:0000256" key="1">
    <source>
        <dbReference type="SAM" id="MobiDB-lite"/>
    </source>
</evidence>
<proteinExistence type="predicted"/>
<protein>
    <submittedName>
        <fullName evidence="2">Uncharacterized protein</fullName>
    </submittedName>
</protein>
<sequence length="186" mass="21193">MSRRKDYSVGAPAESQDGQRRRIDEWMTLVGQHKTTLGFDDWLQQVLDEQHQRAAAEAGHGVCQPTSRLLRQGDMLFRLEHGARYRVRHGQESPRVFTCVFDGETPYIAFENVVTGVRFPWITVDGVFRQTELRSMEQLDAGDAGKKRGNRRDWSHGTDVACLSVLHKEARIYSFAQGIDRVTVAC</sequence>
<dbReference type="EMBL" id="CAJZAF010000011">
    <property type="protein sequence ID" value="CAG9172490.1"/>
    <property type="molecule type" value="Genomic_DNA"/>
</dbReference>
<name>A0ABM8WY42_9BURK</name>
<keyword evidence="3" id="KW-1185">Reference proteome</keyword>
<accession>A0ABM8WY42</accession>
<feature type="region of interest" description="Disordered" evidence="1">
    <location>
        <begin position="1"/>
        <end position="20"/>
    </location>
</feature>
<evidence type="ECO:0000313" key="3">
    <source>
        <dbReference type="Proteomes" id="UP000701702"/>
    </source>
</evidence>